<dbReference type="InterPro" id="IPR029435">
    <property type="entry name" value="TOPAZ1_dom"/>
</dbReference>
<dbReference type="PANTHER" id="PTHR35671">
    <property type="entry name" value="PROTEIN TOPAZ1"/>
    <property type="match status" value="1"/>
</dbReference>
<dbReference type="PANTHER" id="PTHR35671:SF1">
    <property type="entry name" value="PROTEIN TOPAZ1"/>
    <property type="match status" value="1"/>
</dbReference>
<evidence type="ECO:0000313" key="12">
    <source>
        <dbReference type="RefSeq" id="XP_013927916.1"/>
    </source>
</evidence>
<feature type="domain" description="C3H1-type" evidence="10">
    <location>
        <begin position="1427"/>
        <end position="1455"/>
    </location>
</feature>
<keyword evidence="8" id="KW-0479">Metal-binding</keyword>
<accession>A0A6I9YV90</accession>
<dbReference type="KEGG" id="tsr:106553860"/>
<dbReference type="Proteomes" id="UP000504617">
    <property type="component" value="Unplaced"/>
</dbReference>
<protein>
    <recommendedName>
        <fullName evidence="3">Protein TOPAZ1</fullName>
    </recommendedName>
    <alternativeName>
        <fullName evidence="7">Testis- and ovary-specific PAZ domain-containing protein 1</fullName>
    </alternativeName>
</protein>
<comment type="function">
    <text evidence="1">Important for normal spermatogenesis and male fertility. Specifically required for progression to the post-meiotic stages of spermatocyte development. Seems to be necessary for normal expression levels of a number of testis-expressed gene transcripts, although its role in this process is unclear.</text>
</comment>
<keyword evidence="11" id="KW-1185">Reference proteome</keyword>
<evidence type="ECO:0000256" key="5">
    <source>
        <dbReference type="ARBA" id="ARBA00022782"/>
    </source>
</evidence>
<name>A0A6I9YV90_9SAUR</name>
<evidence type="ECO:0000256" key="4">
    <source>
        <dbReference type="ARBA" id="ARBA00022490"/>
    </source>
</evidence>
<feature type="zinc finger region" description="C3H1-type" evidence="8">
    <location>
        <begin position="1427"/>
        <end position="1455"/>
    </location>
</feature>
<dbReference type="GO" id="GO:0008270">
    <property type="term" value="F:zinc ion binding"/>
    <property type="evidence" value="ECO:0007669"/>
    <property type="project" value="UniProtKB-KW"/>
</dbReference>
<evidence type="ECO:0000256" key="6">
    <source>
        <dbReference type="ARBA" id="ARBA00022871"/>
    </source>
</evidence>
<keyword evidence="8" id="KW-0863">Zinc-finger</keyword>
<keyword evidence="6" id="KW-0744">Spermatogenesis</keyword>
<feature type="compositionally biased region" description="Polar residues" evidence="9">
    <location>
        <begin position="1"/>
        <end position="13"/>
    </location>
</feature>
<dbReference type="InterPro" id="IPR000571">
    <property type="entry name" value="Znf_CCCH"/>
</dbReference>
<evidence type="ECO:0000256" key="8">
    <source>
        <dbReference type="PROSITE-ProRule" id="PRU00723"/>
    </source>
</evidence>
<feature type="region of interest" description="Disordered" evidence="9">
    <location>
        <begin position="1"/>
        <end position="26"/>
    </location>
</feature>
<evidence type="ECO:0000313" key="11">
    <source>
        <dbReference type="Proteomes" id="UP000504617"/>
    </source>
</evidence>
<dbReference type="GO" id="GO:0048137">
    <property type="term" value="P:spermatocyte division"/>
    <property type="evidence" value="ECO:0007669"/>
    <property type="project" value="TreeGrafter"/>
</dbReference>
<gene>
    <name evidence="12" type="primary">TOPAZ1</name>
</gene>
<dbReference type="GO" id="GO:0030154">
    <property type="term" value="P:cell differentiation"/>
    <property type="evidence" value="ECO:0007669"/>
    <property type="project" value="UniProtKB-KW"/>
</dbReference>
<proteinExistence type="predicted"/>
<evidence type="ECO:0000256" key="9">
    <source>
        <dbReference type="SAM" id="MobiDB-lite"/>
    </source>
</evidence>
<dbReference type="PROSITE" id="PS50103">
    <property type="entry name" value="ZF_C3H1"/>
    <property type="match status" value="1"/>
</dbReference>
<evidence type="ECO:0000256" key="2">
    <source>
        <dbReference type="ARBA" id="ARBA00004514"/>
    </source>
</evidence>
<dbReference type="CTD" id="375337"/>
<organism evidence="11 12">
    <name type="scientific">Thamnophis sirtalis</name>
    <dbReference type="NCBI Taxonomy" id="35019"/>
    <lineage>
        <taxon>Eukaryota</taxon>
        <taxon>Metazoa</taxon>
        <taxon>Chordata</taxon>
        <taxon>Craniata</taxon>
        <taxon>Vertebrata</taxon>
        <taxon>Euteleostomi</taxon>
        <taxon>Lepidosauria</taxon>
        <taxon>Squamata</taxon>
        <taxon>Bifurcata</taxon>
        <taxon>Unidentata</taxon>
        <taxon>Episquamata</taxon>
        <taxon>Toxicofera</taxon>
        <taxon>Serpentes</taxon>
        <taxon>Colubroidea</taxon>
        <taxon>Colubridae</taxon>
        <taxon>Natricinae</taxon>
        <taxon>Thamnophis</taxon>
    </lineage>
</organism>
<evidence type="ECO:0000256" key="1">
    <source>
        <dbReference type="ARBA" id="ARBA00002132"/>
    </source>
</evidence>
<sequence>METQIGQTTSVIKNSKKNESGDSDQLFSLPFPVKSHNLSKQYIPTSETVIKDKDQQNRNFVSEEREKRSCHNTDIIPVSCDYILNIKLEDKVLIKGRESKNRVSSVMKREHDVALQNTLQSESRKRRRKSSSLEVGSQGDIVIEKIYTSSLLEHEEKTQSSTKNAKNLKKKCKHSLIMRRLHEMGTVTEKDGISVIINLGSENVSGNLQKSHSHLASESKLQHKRWNFRKRIKPIWPKQNRIQKVKRNITEKHGNSVMIDLGTEKAPENLQKNCSCVVSQLSLQQKTWNFRERIKPAWPDQKQHKSQRIKRSIYKLDCIIQNISVLKYRENFPKSQIYVKYPISVSSAAVTHFSSNCIEGIECLMKNAMVNFVKQKELTVSKLQKSIKVSNGLRQDLLDSIVDFEENRCKSNVKEGINRMVTQMFSQSKIYTSDGEKQSWKSERSVAEIVEYSQWILKKKVTKEQMDCLPKEKLLVTKTEGTSKEETNGKDEIVSSTDLKKEIKTFREDTLDILSRQYGRLPYTILNILKNCNIETALKQSACLLITKANVPKNNNSVKLCFWKQTKKYCNTTFSITNTACLENFDIQILEKKIEKSALVKYRNERFEWLSMYNVPPCKKSLVVKSFDCYYIKTLQPTGIEAQSYIINCRSLHTAFDQGKSLTSKGMGQNELSSIPNVIHNIKLITQKDILASREMSQHTKSQNAKQIKENKLSMDFKKPCKELKMPEDLEESSVMKVLINEDISAEHDIPIEENTVAIDSAVISEKLDYNETSIFSLLDCIPDFSLELPSQNQVATMSSNETADQEHFIAYGYSILEKPVDLKTDKNESKEIEPFIDFSKMDENKSIAETVDIEKNMVCNSNATPYMKRKRTCNKKTKKTGRKPCLYSCQRAIPISGKNTWPRESCARTSLSICKNHALDSHRGYLEDTDSVTKWSKLEVHKPLVDSCKISLNTMECAVESPFSDCILHMGKIFSPITENRFSYDDMERSKQSTEIVESKVVLNLLKEKGKSINIQNDSFASIRKNRTDNPSVTKQKTLLKNLTSGTLSNFKIPLLEGKDNFRKLETETSSEKDTGNSSNILENVLSPKEARIKMASSDKKFSSQIQSEQENYTSALEKYMHQFNSDISENVSKKRRICNTFENTSHKNKLKSPTLNDTPFSLNTGNIEEQMLNSALASEIIDKVNVNNKLARESDDICPDILKAYEDDILVIDVIQDDPDLFGDNVKQEDDTAKINNTKNIYSSHFSEKDLEWKSESSQFSKSKHLKFIRESCLQDYETLKLDDNADGLVIQGGISESSPEDGQLSELNKLTKVFDTDEKYEFSKKLLAMQEQKTNVQDFAKIENTLTIEPLSCDHQLELSFPTVKAIVPQQQDPTLKSRSNVSLTSTLDFRFPRKCPPLPSSSTNSYKTWKEKKHPGTTYLGLTLPRGYCRYYFNSLNSCENPKCWFSHVLESTDDKLCSEIIKKYISIGGVALLQRAVHIFSDYCKKSIPVHHLDLQMFHDLLTSLLQFCLLKELFHVVRTGIRIKILPNIDILLKIFEQVTLMKVKEAVPELSDIFYKLIDTGMVLEQEHIRHINSLLNQLHDSSQEITMVRSRFQERDFHKAIFCDFDSTIAAFKDCKEKSDWTKLGTLYVKVTRGCKNADYLEKYSWHVASILISSVKEEKPGIPFCEFATAASSCISSSMLLQWRTFSDWSWITIILVKSFNNITAVKEAVITSQLPLTPRASAPQSKTGTWITKFNVGADRDERNISSLGRIGISVMFSYYKVQQWSKAKKVLDMFHALRIHFTLLKGLQESQQSVSRCQVVNVAVEIFLKCRNIDGALWVLRGSEWIINTAAWPCEKMDVLNRHNLLCAVASELMTKNRYDETFEVLKNLPGFQNTCDSLDVSQYGLLFNNLLRVCSENRNIETSSTIVAFMLARNIHVEFNLLRALITALGRSCLWLKARKHYKSALALGCYPPLEGNLYRKLLLIPSYMSEVEMLLAIEVFLVSNASSIQSPGASSQMLQIVLKRCEGNIQNCEEYQNATERLFQAAQISNPKLFINHLTVNVNKDQIYSLEHTSVLKWLKENMKWAGKAWLF</sequence>
<evidence type="ECO:0000256" key="3">
    <source>
        <dbReference type="ARBA" id="ARBA00016464"/>
    </source>
</evidence>
<evidence type="ECO:0000256" key="7">
    <source>
        <dbReference type="ARBA" id="ARBA00031943"/>
    </source>
</evidence>
<comment type="subcellular location">
    <subcellularLocation>
        <location evidence="2">Cytoplasm</location>
        <location evidence="2">Cytosol</location>
    </subcellularLocation>
</comment>
<dbReference type="RefSeq" id="XP_013927916.1">
    <property type="nucleotide sequence ID" value="XM_014072441.1"/>
</dbReference>
<keyword evidence="4" id="KW-0963">Cytoplasm</keyword>
<evidence type="ECO:0000259" key="10">
    <source>
        <dbReference type="PROSITE" id="PS50103"/>
    </source>
</evidence>
<dbReference type="GeneID" id="106553860"/>
<dbReference type="Pfam" id="PF14669">
    <property type="entry name" value="Asp_Glu_race_2"/>
    <property type="match status" value="2"/>
</dbReference>
<dbReference type="OrthoDB" id="8859650at2759"/>
<keyword evidence="8" id="KW-0862">Zinc</keyword>
<dbReference type="InterPro" id="IPR038952">
    <property type="entry name" value="TOPAZ1"/>
</dbReference>
<keyword evidence="5" id="KW-0221">Differentiation</keyword>
<reference evidence="12" key="1">
    <citation type="submission" date="2025-08" db="UniProtKB">
        <authorList>
            <consortium name="RefSeq"/>
        </authorList>
    </citation>
    <scope>IDENTIFICATION</scope>
    <source>
        <tissue evidence="12">Skeletal muscle</tissue>
    </source>
</reference>
<dbReference type="GO" id="GO:0005829">
    <property type="term" value="C:cytosol"/>
    <property type="evidence" value="ECO:0007669"/>
    <property type="project" value="UniProtKB-SubCell"/>
</dbReference>